<sequence length="538" mass="62470">MAYALGFVGALVGFILAFIPQENPILKFMKVQFSEVNRKLDSISLQINSLAEEMEWTVYASVYSNDENNIKNSWTKLREFIDSASAAQTEKEKTRLAERFTTFYENTGTESSVHNFHGYLTESNPASLNKNLLILVTEKSKGDFKTLVQFTAYFTSLMVTGLQLNLYYYALKGYDGKNKAREAVTQLTNVHTKIQDVLIDCADSFEIWAEKDVQQIGTKPLPDNKHLAYTIKEHLDKKFNWYNWTVIVHDKKDEEERTYGNSIKVIAQDKVVIHLLHREKGFTVHQGMKAQMEREWNSKGRLCQDKISQWPIIFQRRTMKHVEYIHERSDYAQTIDNELVKLKCLNLPVFYETYTVYLKSQKLVENHPCSDVNCNKGECRQIKDTSSGICKCEKMFYGPTCQRSIQDDIDYAAMESEVIGISYQPVPDLTAIYIGLQEMKEYVGALFNTLWQDIQWAQIFIKYNDVIDKFRYLAKVHNFLKNETMSQDQFVSEVESLFTKGNTFLYMMHKFDLMMQGTGYGDKSNILDLFDNLCSQNH</sequence>
<proteinExistence type="predicted"/>
<name>A0A9D3RN95_ANGAN</name>
<dbReference type="InterPro" id="IPR039051">
    <property type="entry name" value="SE-CTX-like"/>
</dbReference>
<protein>
    <recommendedName>
        <fullName evidence="2">EGF-like domain-containing protein</fullName>
    </recommendedName>
</protein>
<feature type="domain" description="EGF-like" evidence="2">
    <location>
        <begin position="365"/>
        <end position="402"/>
    </location>
</feature>
<dbReference type="AlphaFoldDB" id="A0A9D3RN95"/>
<gene>
    <name evidence="3" type="ORF">ANANG_G00255840</name>
</gene>
<evidence type="ECO:0000313" key="3">
    <source>
        <dbReference type="EMBL" id="KAG5836486.1"/>
    </source>
</evidence>
<feature type="disulfide bond" evidence="1">
    <location>
        <begin position="392"/>
        <end position="401"/>
    </location>
</feature>
<dbReference type="PROSITE" id="PS00022">
    <property type="entry name" value="EGF_1"/>
    <property type="match status" value="1"/>
</dbReference>
<comment type="caution">
    <text evidence="3">The sequence shown here is derived from an EMBL/GenBank/DDBJ whole genome shotgun (WGS) entry which is preliminary data.</text>
</comment>
<dbReference type="PANTHER" id="PTHR40472:SF6">
    <property type="entry name" value="RICIN B-TYPE LECTIN DOMAIN-CONTAINING PROTEIN"/>
    <property type="match status" value="1"/>
</dbReference>
<keyword evidence="1" id="KW-0245">EGF-like domain</keyword>
<comment type="caution">
    <text evidence="1">Lacks conserved residue(s) required for the propagation of feature annotation.</text>
</comment>
<evidence type="ECO:0000259" key="2">
    <source>
        <dbReference type="PROSITE" id="PS50026"/>
    </source>
</evidence>
<reference evidence="3" key="1">
    <citation type="submission" date="2021-01" db="EMBL/GenBank/DDBJ databases">
        <title>A chromosome-scale assembly of European eel, Anguilla anguilla.</title>
        <authorList>
            <person name="Henkel C."/>
            <person name="Jong-Raadsen S.A."/>
            <person name="Dufour S."/>
            <person name="Weltzien F.-A."/>
            <person name="Palstra A.P."/>
            <person name="Pelster B."/>
            <person name="Spaink H.P."/>
            <person name="Van Den Thillart G.E."/>
            <person name="Jansen H."/>
            <person name="Zahm M."/>
            <person name="Klopp C."/>
            <person name="Cedric C."/>
            <person name="Louis A."/>
            <person name="Berthelot C."/>
            <person name="Parey E."/>
            <person name="Roest Crollius H."/>
            <person name="Montfort J."/>
            <person name="Robinson-Rechavi M."/>
            <person name="Bucao C."/>
            <person name="Bouchez O."/>
            <person name="Gislard M."/>
            <person name="Lluch J."/>
            <person name="Milhes M."/>
            <person name="Lampietro C."/>
            <person name="Lopez Roques C."/>
            <person name="Donnadieu C."/>
            <person name="Braasch I."/>
            <person name="Desvignes T."/>
            <person name="Postlethwait J."/>
            <person name="Bobe J."/>
            <person name="Guiguen Y."/>
            <person name="Dirks R."/>
        </authorList>
    </citation>
    <scope>NUCLEOTIDE SEQUENCE</scope>
    <source>
        <strain evidence="3">Tag_6206</strain>
        <tissue evidence="3">Liver</tissue>
    </source>
</reference>
<dbReference type="EMBL" id="JAFIRN010000014">
    <property type="protein sequence ID" value="KAG5836486.1"/>
    <property type="molecule type" value="Genomic_DNA"/>
</dbReference>
<evidence type="ECO:0000313" key="4">
    <source>
        <dbReference type="Proteomes" id="UP001044222"/>
    </source>
</evidence>
<keyword evidence="4" id="KW-1185">Reference proteome</keyword>
<dbReference type="PROSITE" id="PS50026">
    <property type="entry name" value="EGF_3"/>
    <property type="match status" value="1"/>
</dbReference>
<dbReference type="Gene3D" id="2.10.25.10">
    <property type="entry name" value="Laminin"/>
    <property type="match status" value="1"/>
</dbReference>
<dbReference type="PANTHER" id="PTHR40472">
    <property type="entry name" value="RICIN B-TYPE LECTIN DOMAIN-CONTAINING PROTEIN"/>
    <property type="match status" value="1"/>
</dbReference>
<organism evidence="3 4">
    <name type="scientific">Anguilla anguilla</name>
    <name type="common">European freshwater eel</name>
    <name type="synonym">Muraena anguilla</name>
    <dbReference type="NCBI Taxonomy" id="7936"/>
    <lineage>
        <taxon>Eukaryota</taxon>
        <taxon>Metazoa</taxon>
        <taxon>Chordata</taxon>
        <taxon>Craniata</taxon>
        <taxon>Vertebrata</taxon>
        <taxon>Euteleostomi</taxon>
        <taxon>Actinopterygii</taxon>
        <taxon>Neopterygii</taxon>
        <taxon>Teleostei</taxon>
        <taxon>Anguilliformes</taxon>
        <taxon>Anguillidae</taxon>
        <taxon>Anguilla</taxon>
    </lineage>
</organism>
<keyword evidence="1" id="KW-1015">Disulfide bond</keyword>
<accession>A0A9D3RN95</accession>
<feature type="disulfide bond" evidence="1">
    <location>
        <begin position="369"/>
        <end position="379"/>
    </location>
</feature>
<evidence type="ECO:0000256" key="1">
    <source>
        <dbReference type="PROSITE-ProRule" id="PRU00076"/>
    </source>
</evidence>
<dbReference type="InterPro" id="IPR000742">
    <property type="entry name" value="EGF"/>
</dbReference>
<dbReference type="Proteomes" id="UP001044222">
    <property type="component" value="Chromosome 14"/>
</dbReference>